<dbReference type="SUPFAM" id="SSF56112">
    <property type="entry name" value="Protein kinase-like (PK-like)"/>
    <property type="match status" value="1"/>
</dbReference>
<evidence type="ECO:0000313" key="1">
    <source>
        <dbReference type="EMBL" id="RQG93047.1"/>
    </source>
</evidence>
<organism evidence="1 2">
    <name type="scientific">Natrarchaeobius halalkaliphilus</name>
    <dbReference type="NCBI Taxonomy" id="1679091"/>
    <lineage>
        <taxon>Archaea</taxon>
        <taxon>Methanobacteriati</taxon>
        <taxon>Methanobacteriota</taxon>
        <taxon>Stenosarchaea group</taxon>
        <taxon>Halobacteria</taxon>
        <taxon>Halobacteriales</taxon>
        <taxon>Natrialbaceae</taxon>
        <taxon>Natrarchaeobius</taxon>
    </lineage>
</organism>
<dbReference type="InterPro" id="IPR011009">
    <property type="entry name" value="Kinase-like_dom_sf"/>
</dbReference>
<dbReference type="InterPro" id="IPR029044">
    <property type="entry name" value="Nucleotide-diphossugar_trans"/>
</dbReference>
<keyword evidence="2" id="KW-1185">Reference proteome</keyword>
<gene>
    <name evidence="1" type="ORF">EA462_02210</name>
</gene>
<dbReference type="RefSeq" id="WP_124176933.1">
    <property type="nucleotide sequence ID" value="NZ_REFY01000001.1"/>
</dbReference>
<dbReference type="Gene3D" id="3.90.550.10">
    <property type="entry name" value="Spore Coat Polysaccharide Biosynthesis Protein SpsA, Chain A"/>
    <property type="match status" value="1"/>
</dbReference>
<dbReference type="AlphaFoldDB" id="A0A3N6LW54"/>
<sequence>MSDTDDILLVPSAVLVPDELRLDVGSIPTGMIPLKGKPMIERIAEAYESTPVSRIVAVGESSDAIREYAQRSVYDWRVIDVGDTISVGETILTTLEQLPKASLEGSKLYINFADTLIQPIPVLDGQDYVSYEEVDRTYRWTNFDIESDAIGAVTPKNKLSGTSSPVFVGQFGITDASEFRDELERAVTARSSQLDPFFAGLLSYLSEREYDLFKPDTWLDVGHLDTFHQAKKQFLNTRSFNKLYADNKNTITKRSDDVETLINEIEWYNQIPNDLQPYLPRVYDWSTNEDEPFIKLEYIGYPSLSDLQLYSAHGQHIWNGVFDRLLEMIEEFQRNTLTMQDGDIESALETIYIEKTRHRLERTYNRGTFTELFDSDGVTINGVNYPSVREILAQLQLIADKIGLLETRTLSVIHGDLCFPNILYDPRNGILKLIDPRGEFGDFTIYGDSRYDLAKLRHSVVGHYEHLINDQFDVSYDPEEAAISYRIHTTEGQDHRESLFDSKLASHPEIDLGTIKFIEALLFLSMVPLHADRPARQQCMIAQGIQKIAPYMESATTETFESREHT</sequence>
<evidence type="ECO:0000313" key="2">
    <source>
        <dbReference type="Proteomes" id="UP000273828"/>
    </source>
</evidence>
<dbReference type="SUPFAM" id="SSF53448">
    <property type="entry name" value="Nucleotide-diphospho-sugar transferases"/>
    <property type="match status" value="1"/>
</dbReference>
<comment type="caution">
    <text evidence="1">The sequence shown here is derived from an EMBL/GenBank/DDBJ whole genome shotgun (WGS) entry which is preliminary data.</text>
</comment>
<protein>
    <recommendedName>
        <fullName evidence="3">Capsular biosynthesis protein</fullName>
    </recommendedName>
</protein>
<name>A0A3N6LW54_9EURY</name>
<dbReference type="Proteomes" id="UP000273828">
    <property type="component" value="Unassembled WGS sequence"/>
</dbReference>
<accession>A0A3N6LW54</accession>
<dbReference type="EMBL" id="REFY01000001">
    <property type="protein sequence ID" value="RQG93047.1"/>
    <property type="molecule type" value="Genomic_DNA"/>
</dbReference>
<reference evidence="1 2" key="1">
    <citation type="submission" date="2018-10" db="EMBL/GenBank/DDBJ databases">
        <title>Natrarchaeobius chitinivorans gen. nov., sp. nov., and Natrarchaeobius haloalkaliphilus sp. nov., alkaliphilic, chitin-utilizing haloarchaea from hypersaline alkaline lakes.</title>
        <authorList>
            <person name="Sorokin D.Y."/>
            <person name="Elcheninov A.G."/>
            <person name="Kostrikina N.A."/>
            <person name="Bale N.J."/>
            <person name="Sinninghe Damste J.S."/>
            <person name="Khijniak T.V."/>
            <person name="Kublanov I.V."/>
            <person name="Toshchakov S.V."/>
        </authorList>
    </citation>
    <scope>NUCLEOTIDE SEQUENCE [LARGE SCALE GENOMIC DNA]</scope>
    <source>
        <strain evidence="1 2">AArcht-Sl</strain>
    </source>
</reference>
<evidence type="ECO:0008006" key="3">
    <source>
        <dbReference type="Google" id="ProtNLM"/>
    </source>
</evidence>
<proteinExistence type="predicted"/>